<gene>
    <name evidence="3" type="ORF">JMJ56_11260</name>
</gene>
<dbReference type="PROSITE" id="PS00061">
    <property type="entry name" value="ADH_SHORT"/>
    <property type="match status" value="1"/>
</dbReference>
<evidence type="ECO:0000256" key="2">
    <source>
        <dbReference type="ARBA" id="ARBA00023002"/>
    </source>
</evidence>
<reference evidence="3 4" key="1">
    <citation type="submission" date="2021-01" db="EMBL/GenBank/DDBJ databases">
        <title>Belnapia mucosa sp. nov. and Belnapia arida sp. nov., isolated from the Tabernas Desert (Almeria, Spain).</title>
        <authorList>
            <person name="Molina-Menor E."/>
            <person name="Vidal-Verdu A."/>
            <person name="Calonge A."/>
            <person name="Satari L."/>
            <person name="Pereto J."/>
            <person name="Porcar M."/>
        </authorList>
    </citation>
    <scope>NUCLEOTIDE SEQUENCE [LARGE SCALE GENOMIC DNA]</scope>
    <source>
        <strain evidence="3 4">T18</strain>
    </source>
</reference>
<dbReference type="InterPro" id="IPR020904">
    <property type="entry name" value="Sc_DH/Rdtase_CS"/>
</dbReference>
<evidence type="ECO:0000256" key="1">
    <source>
        <dbReference type="ARBA" id="ARBA00006484"/>
    </source>
</evidence>
<accession>A0ABS1U1N3</accession>
<organism evidence="3 4">
    <name type="scientific">Belnapia arida</name>
    <dbReference type="NCBI Taxonomy" id="2804533"/>
    <lineage>
        <taxon>Bacteria</taxon>
        <taxon>Pseudomonadati</taxon>
        <taxon>Pseudomonadota</taxon>
        <taxon>Alphaproteobacteria</taxon>
        <taxon>Acetobacterales</taxon>
        <taxon>Roseomonadaceae</taxon>
        <taxon>Belnapia</taxon>
    </lineage>
</organism>
<dbReference type="Proteomes" id="UP000660885">
    <property type="component" value="Unassembled WGS sequence"/>
</dbReference>
<protein>
    <submittedName>
        <fullName evidence="3">SDR family oxidoreductase</fullName>
    </submittedName>
</protein>
<name>A0ABS1U1N3_9PROT</name>
<dbReference type="PRINTS" id="PR00081">
    <property type="entry name" value="GDHRDH"/>
</dbReference>
<dbReference type="RefSeq" id="WP_202831697.1">
    <property type="nucleotide sequence ID" value="NZ_JAETWB010000003.1"/>
</dbReference>
<dbReference type="Gene3D" id="3.40.50.720">
    <property type="entry name" value="NAD(P)-binding Rossmann-like Domain"/>
    <property type="match status" value="1"/>
</dbReference>
<comment type="caution">
    <text evidence="3">The sequence shown here is derived from an EMBL/GenBank/DDBJ whole genome shotgun (WGS) entry which is preliminary data.</text>
</comment>
<dbReference type="PANTHER" id="PTHR24321">
    <property type="entry name" value="DEHYDROGENASES, SHORT CHAIN"/>
    <property type="match status" value="1"/>
</dbReference>
<dbReference type="PRINTS" id="PR00080">
    <property type="entry name" value="SDRFAMILY"/>
</dbReference>
<dbReference type="CDD" id="cd05233">
    <property type="entry name" value="SDR_c"/>
    <property type="match status" value="1"/>
</dbReference>
<evidence type="ECO:0000313" key="4">
    <source>
        <dbReference type="Proteomes" id="UP000660885"/>
    </source>
</evidence>
<keyword evidence="4" id="KW-1185">Reference proteome</keyword>
<comment type="similarity">
    <text evidence="1">Belongs to the short-chain dehydrogenases/reductases (SDR) family.</text>
</comment>
<proteinExistence type="inferred from homology"/>
<dbReference type="InterPro" id="IPR036291">
    <property type="entry name" value="NAD(P)-bd_dom_sf"/>
</dbReference>
<sequence>MARLPGKVALITGAGTGIGRATAELFAREGARVAVAEIDAAAGEETAQRIASAGGEAIALPTDVREEAQMEAAIRRTVQHWGRLDVLHNNAGGSTLEDGPVTEAPVGEFWRAITLDLFGTFLGCRFGIPAIIASGGGAVINMASIVALMGFPGRDCYTAAKGGVAALTRSLAVEYAAQRVRVNAIAPCVTLTPRVEQLLAGNAAARQVAEGHLLGLGQPMDMAQAALWLASDESRIVTGQVIPVDSGAVVA</sequence>
<dbReference type="EMBL" id="JAETWB010000003">
    <property type="protein sequence ID" value="MBL6078586.1"/>
    <property type="molecule type" value="Genomic_DNA"/>
</dbReference>
<evidence type="ECO:0000313" key="3">
    <source>
        <dbReference type="EMBL" id="MBL6078586.1"/>
    </source>
</evidence>
<dbReference type="PANTHER" id="PTHR24321:SF8">
    <property type="entry name" value="ESTRADIOL 17-BETA-DEHYDROGENASE 8-RELATED"/>
    <property type="match status" value="1"/>
</dbReference>
<dbReference type="SUPFAM" id="SSF51735">
    <property type="entry name" value="NAD(P)-binding Rossmann-fold domains"/>
    <property type="match status" value="1"/>
</dbReference>
<dbReference type="InterPro" id="IPR002347">
    <property type="entry name" value="SDR_fam"/>
</dbReference>
<dbReference type="Pfam" id="PF13561">
    <property type="entry name" value="adh_short_C2"/>
    <property type="match status" value="1"/>
</dbReference>
<keyword evidence="2" id="KW-0560">Oxidoreductase</keyword>